<keyword evidence="4" id="KW-0411">Iron-sulfur</keyword>
<dbReference type="InterPro" id="IPR013785">
    <property type="entry name" value="Aldolase_TIM"/>
</dbReference>
<keyword evidence="2" id="KW-0479">Metal-binding</keyword>
<dbReference type="SMART" id="SM00729">
    <property type="entry name" value="Elp3"/>
    <property type="match status" value="1"/>
</dbReference>
<evidence type="ECO:0000259" key="5">
    <source>
        <dbReference type="PROSITE" id="PS51918"/>
    </source>
</evidence>
<dbReference type="Gene3D" id="3.20.20.70">
    <property type="entry name" value="Aldolase class I"/>
    <property type="match status" value="1"/>
</dbReference>
<dbReference type="Gene3D" id="1.10.150.320">
    <property type="entry name" value="Photosystem II 12 kDa extrinsic protein"/>
    <property type="match status" value="1"/>
</dbReference>
<evidence type="ECO:0000256" key="1">
    <source>
        <dbReference type="ARBA" id="ARBA00022691"/>
    </source>
</evidence>
<dbReference type="PROSITE" id="PS51918">
    <property type="entry name" value="RADICAL_SAM"/>
    <property type="match status" value="1"/>
</dbReference>
<accession>A0ABT8MDM6</accession>
<dbReference type="Pfam" id="PF12836">
    <property type="entry name" value="HHH_3"/>
    <property type="match status" value="1"/>
</dbReference>
<keyword evidence="7" id="KW-1185">Reference proteome</keyword>
<name>A0ABT8MDM6_9EURY</name>
<dbReference type="SUPFAM" id="SSF102114">
    <property type="entry name" value="Radical SAM enzymes"/>
    <property type="match status" value="1"/>
</dbReference>
<proteinExistence type="predicted"/>
<reference evidence="6" key="1">
    <citation type="submission" date="2019-05" db="EMBL/GenBank/DDBJ databases">
        <title>Methanoculleus sp. FWC-SCC1, a methanogenic archaeon isolated from deep marine cold seep.</title>
        <authorList>
            <person name="Chen Y.-W."/>
            <person name="Chen S.-C."/>
            <person name="Teng N.-H."/>
            <person name="Lai M.-C."/>
        </authorList>
    </citation>
    <scope>NUCLEOTIDE SEQUENCE</scope>
    <source>
        <strain evidence="6">FWC-SCC1</strain>
    </source>
</reference>
<keyword evidence="3" id="KW-0408">Iron</keyword>
<dbReference type="InterPro" id="IPR058240">
    <property type="entry name" value="rSAM_sf"/>
</dbReference>
<keyword evidence="1" id="KW-0949">S-adenosyl-L-methionine</keyword>
<dbReference type="Proteomes" id="UP001168338">
    <property type="component" value="Unassembled WGS sequence"/>
</dbReference>
<evidence type="ECO:0000256" key="2">
    <source>
        <dbReference type="ARBA" id="ARBA00022723"/>
    </source>
</evidence>
<comment type="caution">
    <text evidence="6">The sequence shown here is derived from an EMBL/GenBank/DDBJ whole genome shotgun (WGS) entry which is preliminary data.</text>
</comment>
<dbReference type="InterPro" id="IPR007197">
    <property type="entry name" value="rSAM"/>
</dbReference>
<evidence type="ECO:0000313" key="7">
    <source>
        <dbReference type="Proteomes" id="UP001168338"/>
    </source>
</evidence>
<dbReference type="EMBL" id="VCYH01000013">
    <property type="protein sequence ID" value="MDN7026044.1"/>
    <property type="molecule type" value="Genomic_DNA"/>
</dbReference>
<dbReference type="SUPFAM" id="SSF47781">
    <property type="entry name" value="RuvA domain 2-like"/>
    <property type="match status" value="1"/>
</dbReference>
<dbReference type="SFLD" id="SFLDS00029">
    <property type="entry name" value="Radical_SAM"/>
    <property type="match status" value="1"/>
</dbReference>
<dbReference type="RefSeq" id="WP_301665250.1">
    <property type="nucleotide sequence ID" value="NZ_VCYH01000013.1"/>
</dbReference>
<dbReference type="InterPro" id="IPR010994">
    <property type="entry name" value="RuvA_2-like"/>
</dbReference>
<sequence>MSLREQKLRNLTSAGRYDVCSPGECMQYLTEAPCITYAPRRGGCGRMLRVLMHGDCAYDCAYCPIRVAREGFSFTPAELAETFLRLHREGMADGLFLSSGIARDVDTVMHDIVETGERLRRAGYAGYLHLKVLPGAARSDIRDAARVADRISINIEAPSADRLGSVAGVKDYRIDIKKRQDWVAEAMPDRHTTQLVVGVADETDREIFACVQEQYRRVRPTRIYYSAFRALAGTPLADQPDTPAWRAHRWYQLDHLLREYRIDPGELDRIFDAAGSLANRDPKVILAEGMGVVDVNTASRYDLLRVPGIGPAGADRILRERKTRHFESLRDLKAIGIRTRWAAGYLAFPRERTVQTLLPV</sequence>
<dbReference type="Pfam" id="PF04055">
    <property type="entry name" value="Radical_SAM"/>
    <property type="match status" value="1"/>
</dbReference>
<dbReference type="InterPro" id="IPR006638">
    <property type="entry name" value="Elp3/MiaA/NifB-like_rSAM"/>
</dbReference>
<evidence type="ECO:0000313" key="6">
    <source>
        <dbReference type="EMBL" id="MDN7026044.1"/>
    </source>
</evidence>
<evidence type="ECO:0000256" key="3">
    <source>
        <dbReference type="ARBA" id="ARBA00023004"/>
    </source>
</evidence>
<dbReference type="SFLD" id="SFLDG01102">
    <property type="entry name" value="Uncharacterised_Radical_SAM_Su"/>
    <property type="match status" value="1"/>
</dbReference>
<protein>
    <submittedName>
        <fullName evidence="6">Radical SAM protein</fullName>
    </submittedName>
</protein>
<organism evidence="6 7">
    <name type="scientific">Methanoculleus frigidifontis</name>
    <dbReference type="NCBI Taxonomy" id="2584085"/>
    <lineage>
        <taxon>Archaea</taxon>
        <taxon>Methanobacteriati</taxon>
        <taxon>Methanobacteriota</taxon>
        <taxon>Stenosarchaea group</taxon>
        <taxon>Methanomicrobia</taxon>
        <taxon>Methanomicrobiales</taxon>
        <taxon>Methanomicrobiaceae</taxon>
        <taxon>Methanoculleus</taxon>
    </lineage>
</organism>
<gene>
    <name evidence="6" type="ORF">FGU65_14330</name>
</gene>
<dbReference type="CDD" id="cd01335">
    <property type="entry name" value="Radical_SAM"/>
    <property type="match status" value="1"/>
</dbReference>
<dbReference type="InterPro" id="IPR023874">
    <property type="entry name" value="DNA_rSAM_put"/>
</dbReference>
<evidence type="ECO:0000256" key="4">
    <source>
        <dbReference type="ARBA" id="ARBA00023014"/>
    </source>
</evidence>
<feature type="domain" description="Radical SAM core" evidence="5">
    <location>
        <begin position="41"/>
        <end position="266"/>
    </location>
</feature>